<evidence type="ECO:0000259" key="2">
    <source>
        <dbReference type="Pfam" id="PF22818"/>
    </source>
</evidence>
<sequence>MPHPALWIDPTELLRTPSAERPVACDPALDHAAFVARSLGLAGGLAARGARRAALWFDDAAELAAALLACWRAGVVAVIPNDVLPPTCALVDADVDLWLTDTDLPLPAGRTHAPQALMDAPPLAAGMLDEAAAGLVLYTSGSSGRPKQIRKSWQQLASEVRTLATRWPADEALCVLGSVGAHHMFGLPFRVLWPLCAGHAIDRRQRHYPEELERTSLAHERFVWIASPALLRRVGERIDWAGLCGRLRALYTAGSPLPAAISDHIASACGCRPTEIYGSTETGIVATRQGAGAWQLFDGVEAGTDAAGALWVASPWTAGAREQTADAAELGPQGLHLLGRLDRVVKLEEKRIGLPTVEAALEAHPYVAEARVGLSAGTPRLAALLGLSAGGLHALRNGGRRALIGALRRHLAGRVEPLAIPRVWRLLRQIPWNAQGKLNQQQFAALAGPRPRQPQFEAPVALEDGSWQTAFEVPPDLAFFSGHFPATPVVPGVAQIGWALQVARAHIRPELRVGGIENLKFQRLMRPGDRATLTLRWDAARAKLSFVYRLADEPCSSGRIVHAHEHAAP</sequence>
<reference evidence="3 4" key="1">
    <citation type="submission" date="2019-04" db="EMBL/GenBank/DDBJ databases">
        <title>Azoarcus rhizosphaerae sp. nov. isolated from rhizosphere of Ficus religiosa.</title>
        <authorList>
            <person name="Lin S.-Y."/>
            <person name="Hameed A."/>
            <person name="Hsu Y.-H."/>
            <person name="Young C.-C."/>
        </authorList>
    </citation>
    <scope>NUCLEOTIDE SEQUENCE [LARGE SCALE GENOMIC DNA]</scope>
    <source>
        <strain evidence="3 4">CC-YHH848</strain>
    </source>
</reference>
<dbReference type="InterPro" id="IPR000873">
    <property type="entry name" value="AMP-dep_synth/lig_dom"/>
</dbReference>
<dbReference type="Pfam" id="PF22818">
    <property type="entry name" value="ApeI-like"/>
    <property type="match status" value="1"/>
</dbReference>
<dbReference type="PROSITE" id="PS00455">
    <property type="entry name" value="AMP_BINDING"/>
    <property type="match status" value="1"/>
</dbReference>
<evidence type="ECO:0000313" key="3">
    <source>
        <dbReference type="EMBL" id="THF62502.1"/>
    </source>
</evidence>
<dbReference type="InterPro" id="IPR029069">
    <property type="entry name" value="HotDog_dom_sf"/>
</dbReference>
<dbReference type="Gene3D" id="3.40.50.12780">
    <property type="entry name" value="N-terminal domain of ligase-like"/>
    <property type="match status" value="1"/>
</dbReference>
<dbReference type="InterPro" id="IPR020845">
    <property type="entry name" value="AMP-binding_CS"/>
</dbReference>
<name>A0A4S4ARU1_9RHOO</name>
<dbReference type="SUPFAM" id="SSF56801">
    <property type="entry name" value="Acetyl-CoA synthetase-like"/>
    <property type="match status" value="1"/>
</dbReference>
<dbReference type="InterPro" id="IPR050237">
    <property type="entry name" value="ATP-dep_AMP-bd_enzyme"/>
</dbReference>
<dbReference type="PANTHER" id="PTHR43767">
    <property type="entry name" value="LONG-CHAIN-FATTY-ACID--COA LIGASE"/>
    <property type="match status" value="1"/>
</dbReference>
<dbReference type="AlphaFoldDB" id="A0A4S4ARU1"/>
<accession>A0A4S4ARU1</accession>
<evidence type="ECO:0000313" key="4">
    <source>
        <dbReference type="Proteomes" id="UP000307956"/>
    </source>
</evidence>
<dbReference type="InterPro" id="IPR054545">
    <property type="entry name" value="ApeI-like"/>
</dbReference>
<dbReference type="Pfam" id="PF00501">
    <property type="entry name" value="AMP-binding"/>
    <property type="match status" value="1"/>
</dbReference>
<comment type="caution">
    <text evidence="3">The sequence shown here is derived from an EMBL/GenBank/DDBJ whole genome shotgun (WGS) entry which is preliminary data.</text>
</comment>
<evidence type="ECO:0000259" key="1">
    <source>
        <dbReference type="Pfam" id="PF00501"/>
    </source>
</evidence>
<proteinExistence type="predicted"/>
<dbReference type="InterPro" id="IPR042099">
    <property type="entry name" value="ANL_N_sf"/>
</dbReference>
<protein>
    <submittedName>
        <fullName evidence="3">AMP-binding protein</fullName>
    </submittedName>
</protein>
<dbReference type="InterPro" id="IPR045851">
    <property type="entry name" value="AMP-bd_C_sf"/>
</dbReference>
<dbReference type="OrthoDB" id="9787658at2"/>
<dbReference type="SUPFAM" id="SSF54637">
    <property type="entry name" value="Thioesterase/thiol ester dehydrase-isomerase"/>
    <property type="match status" value="1"/>
</dbReference>
<feature type="domain" description="ApeI dehydratase-like" evidence="2">
    <location>
        <begin position="464"/>
        <end position="559"/>
    </location>
</feature>
<dbReference type="PANTHER" id="PTHR43767:SF10">
    <property type="entry name" value="SURFACTIN SYNTHASE SUBUNIT 1"/>
    <property type="match status" value="1"/>
</dbReference>
<dbReference type="Proteomes" id="UP000307956">
    <property type="component" value="Unassembled WGS sequence"/>
</dbReference>
<keyword evidence="4" id="KW-1185">Reference proteome</keyword>
<dbReference type="Gene3D" id="3.30.300.30">
    <property type="match status" value="1"/>
</dbReference>
<organism evidence="3 4">
    <name type="scientific">Pseudothauera rhizosphaerae</name>
    <dbReference type="NCBI Taxonomy" id="2565932"/>
    <lineage>
        <taxon>Bacteria</taxon>
        <taxon>Pseudomonadati</taxon>
        <taxon>Pseudomonadota</taxon>
        <taxon>Betaproteobacteria</taxon>
        <taxon>Rhodocyclales</taxon>
        <taxon>Zoogloeaceae</taxon>
        <taxon>Pseudothauera</taxon>
    </lineage>
</organism>
<gene>
    <name evidence="3" type="ORF">E6O51_05905</name>
</gene>
<feature type="domain" description="AMP-dependent synthetase/ligase" evidence="1">
    <location>
        <begin position="31"/>
        <end position="292"/>
    </location>
</feature>
<dbReference type="EMBL" id="SSOD01000004">
    <property type="protein sequence ID" value="THF62502.1"/>
    <property type="molecule type" value="Genomic_DNA"/>
</dbReference>
<dbReference type="RefSeq" id="WP_136384056.1">
    <property type="nucleotide sequence ID" value="NZ_SSOD01000004.1"/>
</dbReference>
<dbReference type="Gene3D" id="3.10.129.10">
    <property type="entry name" value="Hotdog Thioesterase"/>
    <property type="match status" value="1"/>
</dbReference>